<feature type="compositionally biased region" description="Low complexity" evidence="1">
    <location>
        <begin position="393"/>
        <end position="404"/>
    </location>
</feature>
<name>A0A8S0VYX6_CYCAE</name>
<gene>
    <name evidence="2" type="ORF">AAE3_LOCUS9764</name>
</gene>
<feature type="region of interest" description="Disordered" evidence="1">
    <location>
        <begin position="366"/>
        <end position="419"/>
    </location>
</feature>
<keyword evidence="3" id="KW-1185">Reference proteome</keyword>
<sequence>MPAVPKQKKPCKSSVYMDEERRLMAQYKDDFMAVFHDKEARAKVIKSKKLSRWIANNWRGPRTKTQDTKAGDGQMWTTTSHVVWRTMRERVDKELKGMLGVEQVDTQHPAFFRSQPTAVKKVYESLNAQEREVVKQEAAKMRAQGNPPEVQRRNTAGKMVHQICENFGECKGLPGELFQRKYTADIKALQIKLVTFLNDLDAKIAGASGMAPALAPAPATQASGPIVMPALAPAPMVVTMTPSGFPIVPLAPGPTDVVDKESLEEMLRIFLRQHYRLASGHGTKHLTWGLLKSDPDKLVESKYYPANFRWTDAHNLKISSILDFFEHARSRQTEFGPEDAFCFKAYSLKTSTKERVFCPANYPETANADADSGAPNEGTKSQQPKSKKVAAPKQKQGKQNVKQNADAETSAEADPTDARAAADVGFGEANAPEQCTGSTAPSAVFPNAEVLVNVTAVFPNAELFLVVSQPMPPNMYLTPSPGPSEDENIDPALRTNADTGLILVDQQEMATLKALGYLESPPVNGPSDSPPRYAVPSSALAFPRRNATASGIGSEAASSTRIDPHVTPNTLSGTPNVGLNAVLGQLPIYDIGTGGVGISPISSITGTSPEGMPNIGLSAAEAQPLTPMSAKKLSAHPRWHPSLGTCQVAQVTHAHP</sequence>
<dbReference type="Proteomes" id="UP000467700">
    <property type="component" value="Unassembled WGS sequence"/>
</dbReference>
<organism evidence="2 3">
    <name type="scientific">Cyclocybe aegerita</name>
    <name type="common">Black poplar mushroom</name>
    <name type="synonym">Agrocybe aegerita</name>
    <dbReference type="NCBI Taxonomy" id="1973307"/>
    <lineage>
        <taxon>Eukaryota</taxon>
        <taxon>Fungi</taxon>
        <taxon>Dikarya</taxon>
        <taxon>Basidiomycota</taxon>
        <taxon>Agaricomycotina</taxon>
        <taxon>Agaricomycetes</taxon>
        <taxon>Agaricomycetidae</taxon>
        <taxon>Agaricales</taxon>
        <taxon>Agaricineae</taxon>
        <taxon>Bolbitiaceae</taxon>
        <taxon>Cyclocybe</taxon>
    </lineage>
</organism>
<dbReference type="AlphaFoldDB" id="A0A8S0VYX6"/>
<dbReference type="OrthoDB" id="3066480at2759"/>
<proteinExistence type="predicted"/>
<evidence type="ECO:0000313" key="2">
    <source>
        <dbReference type="EMBL" id="CAA7267504.1"/>
    </source>
</evidence>
<dbReference type="EMBL" id="CACVBS010000060">
    <property type="protein sequence ID" value="CAA7267504.1"/>
    <property type="molecule type" value="Genomic_DNA"/>
</dbReference>
<evidence type="ECO:0000313" key="3">
    <source>
        <dbReference type="Proteomes" id="UP000467700"/>
    </source>
</evidence>
<reference evidence="2 3" key="1">
    <citation type="submission" date="2020-01" db="EMBL/GenBank/DDBJ databases">
        <authorList>
            <person name="Gupta K D."/>
        </authorList>
    </citation>
    <scope>NUCLEOTIDE SEQUENCE [LARGE SCALE GENOMIC DNA]</scope>
</reference>
<comment type="caution">
    <text evidence="2">The sequence shown here is derived from an EMBL/GenBank/DDBJ whole genome shotgun (WGS) entry which is preliminary data.</text>
</comment>
<evidence type="ECO:0000256" key="1">
    <source>
        <dbReference type="SAM" id="MobiDB-lite"/>
    </source>
</evidence>
<accession>A0A8S0VYX6</accession>
<protein>
    <submittedName>
        <fullName evidence="2">Uncharacterized protein</fullName>
    </submittedName>
</protein>